<dbReference type="AlphaFoldDB" id="A0A495D3Y4"/>
<proteinExistence type="predicted"/>
<dbReference type="Proteomes" id="UP000273675">
    <property type="component" value="Unassembled WGS sequence"/>
</dbReference>
<keyword evidence="2" id="KW-0808">Transferase</keyword>
<name>A0A495D3Y4_9PROT</name>
<accession>A0A495D3Y4</accession>
<dbReference type="EMBL" id="RBIM01000004">
    <property type="protein sequence ID" value="RKQ96592.1"/>
    <property type="molecule type" value="Genomic_DNA"/>
</dbReference>
<evidence type="ECO:0000259" key="1">
    <source>
        <dbReference type="Pfam" id="PF13302"/>
    </source>
</evidence>
<dbReference type="InterPro" id="IPR016181">
    <property type="entry name" value="Acyl_CoA_acyltransferase"/>
</dbReference>
<dbReference type="Pfam" id="PF13302">
    <property type="entry name" value="Acetyltransf_3"/>
    <property type="match status" value="1"/>
</dbReference>
<gene>
    <name evidence="2" type="ORF">C7435_1924</name>
</gene>
<dbReference type="PANTHER" id="PTHR43792">
    <property type="entry name" value="GNAT FAMILY, PUTATIVE (AFU_ORTHOLOGUE AFUA_3G00765)-RELATED-RELATED"/>
    <property type="match status" value="1"/>
</dbReference>
<organism evidence="2 3">
    <name type="scientific">Maricaulis maris</name>
    <dbReference type="NCBI Taxonomy" id="74318"/>
    <lineage>
        <taxon>Bacteria</taxon>
        <taxon>Pseudomonadati</taxon>
        <taxon>Pseudomonadota</taxon>
        <taxon>Alphaproteobacteria</taxon>
        <taxon>Maricaulales</taxon>
        <taxon>Maricaulaceae</taxon>
        <taxon>Maricaulis</taxon>
    </lineage>
</organism>
<feature type="domain" description="N-acetyltransferase" evidence="1">
    <location>
        <begin position="10"/>
        <end position="146"/>
    </location>
</feature>
<dbReference type="PANTHER" id="PTHR43792:SF16">
    <property type="entry name" value="N-ACETYLTRANSFERASE DOMAIN-CONTAINING PROTEIN"/>
    <property type="match status" value="1"/>
</dbReference>
<dbReference type="InterPro" id="IPR000182">
    <property type="entry name" value="GNAT_dom"/>
</dbReference>
<reference evidence="2 3" key="1">
    <citation type="submission" date="2018-10" db="EMBL/GenBank/DDBJ databases">
        <title>Genomic Encyclopedia of Type Strains, Phase IV (KMG-IV): sequencing the most valuable type-strain genomes for metagenomic binning, comparative biology and taxonomic classification.</title>
        <authorList>
            <person name="Goeker M."/>
        </authorList>
    </citation>
    <scope>NUCLEOTIDE SEQUENCE [LARGE SCALE GENOMIC DNA]</scope>
    <source>
        <strain evidence="2 3">DSM 4734</strain>
    </source>
</reference>
<dbReference type="RefSeq" id="WP_075190052.1">
    <property type="nucleotide sequence ID" value="NZ_RBIM01000004.1"/>
</dbReference>
<protein>
    <submittedName>
        <fullName evidence="2">RimJ/RimL family protein N-acetyltransferase</fullName>
    </submittedName>
</protein>
<dbReference type="SUPFAM" id="SSF55729">
    <property type="entry name" value="Acyl-CoA N-acyltransferases (Nat)"/>
    <property type="match status" value="1"/>
</dbReference>
<dbReference type="GO" id="GO:0016747">
    <property type="term" value="F:acyltransferase activity, transferring groups other than amino-acyl groups"/>
    <property type="evidence" value="ECO:0007669"/>
    <property type="project" value="InterPro"/>
</dbReference>
<evidence type="ECO:0000313" key="3">
    <source>
        <dbReference type="Proteomes" id="UP000273675"/>
    </source>
</evidence>
<comment type="caution">
    <text evidence="2">The sequence shown here is derived from an EMBL/GenBank/DDBJ whole genome shotgun (WGS) entry which is preliminary data.</text>
</comment>
<evidence type="ECO:0000313" key="2">
    <source>
        <dbReference type="EMBL" id="RKQ96592.1"/>
    </source>
</evidence>
<dbReference type="Gene3D" id="3.40.630.30">
    <property type="match status" value="1"/>
</dbReference>
<sequence>MTQIQLETDRLILRQPDLSDFEPLCDLMGDAETTRFIGGTQEPAHVWRGLCGIVGHWALRGYGFFSVIEKGSGQWLGRVGPWYPHGWPQPEIGWSLNRASWGRGFATEAAGACMDYAIDELGWPDVIHLIDADNRASQAVAAKIGSRDLGHDAEVAGFNMIVDVWGQSSSEWRTRRKSLR</sequence>
<dbReference type="OrthoDB" id="6293260at2"/>
<dbReference type="InterPro" id="IPR051531">
    <property type="entry name" value="N-acetyltransferase"/>
</dbReference>